<comment type="caution">
    <text evidence="2">The sequence shown here is derived from an EMBL/GenBank/DDBJ whole genome shotgun (WGS) entry which is preliminary data.</text>
</comment>
<sequence length="118" mass="13317">MENKDLGSKKINNKQEINEGFSGKNMFGDTDSDSPKLQEEIEIDAQGNEKIVQRARNSGDTLKNVTDEDENSNRGVTSDADLKKTLENRDKNSDITPNRYPNSHPDNHIDRGNQKLDE</sequence>
<gene>
    <name evidence="2" type="ORF">C8P67_11389</name>
</gene>
<feature type="compositionally biased region" description="Polar residues" evidence="1">
    <location>
        <begin position="55"/>
        <end position="64"/>
    </location>
</feature>
<feature type="compositionally biased region" description="Basic and acidic residues" evidence="1">
    <location>
        <begin position="105"/>
        <end position="118"/>
    </location>
</feature>
<proteinExistence type="predicted"/>
<evidence type="ECO:0000313" key="3">
    <source>
        <dbReference type="Proteomes" id="UP000257136"/>
    </source>
</evidence>
<name>A0A3E0E799_9FLAO</name>
<dbReference type="OrthoDB" id="1374894at2"/>
<dbReference type="Proteomes" id="UP000257136">
    <property type="component" value="Unassembled WGS sequence"/>
</dbReference>
<accession>A0A3E0E799</accession>
<dbReference type="EMBL" id="QUNI01000013">
    <property type="protein sequence ID" value="REG94117.1"/>
    <property type="molecule type" value="Genomic_DNA"/>
</dbReference>
<reference evidence="2 3" key="1">
    <citation type="submission" date="2018-08" db="EMBL/GenBank/DDBJ databases">
        <title>Genomic Encyclopedia of Archaeal and Bacterial Type Strains, Phase II (KMG-II): from individual species to whole genera.</title>
        <authorList>
            <person name="Goeker M."/>
        </authorList>
    </citation>
    <scope>NUCLEOTIDE SEQUENCE [LARGE SCALE GENOMIC DNA]</scope>
    <source>
        <strain evidence="2 3">DSM 100880</strain>
    </source>
</reference>
<feature type="region of interest" description="Disordered" evidence="1">
    <location>
        <begin position="1"/>
        <end position="118"/>
    </location>
</feature>
<organism evidence="2 3">
    <name type="scientific">Flavobacterium aquicola</name>
    <dbReference type="NCBI Taxonomy" id="1682742"/>
    <lineage>
        <taxon>Bacteria</taxon>
        <taxon>Pseudomonadati</taxon>
        <taxon>Bacteroidota</taxon>
        <taxon>Flavobacteriia</taxon>
        <taxon>Flavobacteriales</taxon>
        <taxon>Flavobacteriaceae</taxon>
        <taxon>Flavobacterium</taxon>
    </lineage>
</organism>
<evidence type="ECO:0000313" key="2">
    <source>
        <dbReference type="EMBL" id="REG94117.1"/>
    </source>
</evidence>
<protein>
    <submittedName>
        <fullName evidence="2">Uncharacterized protein</fullName>
    </submittedName>
</protein>
<keyword evidence="3" id="KW-1185">Reference proteome</keyword>
<dbReference type="AlphaFoldDB" id="A0A3E0E799"/>
<evidence type="ECO:0000256" key="1">
    <source>
        <dbReference type="SAM" id="MobiDB-lite"/>
    </source>
</evidence>
<dbReference type="RefSeq" id="WP_115814591.1">
    <property type="nucleotide sequence ID" value="NZ_QUNI01000013.1"/>
</dbReference>
<feature type="compositionally biased region" description="Basic and acidic residues" evidence="1">
    <location>
        <begin position="80"/>
        <end position="93"/>
    </location>
</feature>